<gene>
    <name evidence="2" type="ORF">LMG28688_00220</name>
</gene>
<dbReference type="SUPFAM" id="SSF53756">
    <property type="entry name" value="UDP-Glycosyltransferase/glycogen phosphorylase"/>
    <property type="match status" value="1"/>
</dbReference>
<feature type="domain" description="Glycosyl transferase family 1" evidence="1">
    <location>
        <begin position="1331"/>
        <end position="1384"/>
    </location>
</feature>
<dbReference type="Gene3D" id="3.40.50.2000">
    <property type="entry name" value="Glycogen Phosphorylase B"/>
    <property type="match status" value="1"/>
</dbReference>
<dbReference type="PANTHER" id="PTHR46656:SF3">
    <property type="entry name" value="PUTATIVE-RELATED"/>
    <property type="match status" value="1"/>
</dbReference>
<reference evidence="2 3" key="1">
    <citation type="submission" date="2020-04" db="EMBL/GenBank/DDBJ databases">
        <authorList>
            <person name="De Canck E."/>
        </authorList>
    </citation>
    <scope>NUCLEOTIDE SEQUENCE [LARGE SCALE GENOMIC DNA]</scope>
    <source>
        <strain evidence="2 3">LMG 28688</strain>
    </source>
</reference>
<keyword evidence="3" id="KW-1185">Reference proteome</keyword>
<evidence type="ECO:0000259" key="1">
    <source>
        <dbReference type="Pfam" id="PF00534"/>
    </source>
</evidence>
<dbReference type="EMBL" id="CADIKL010000001">
    <property type="protein sequence ID" value="CAB3776378.1"/>
    <property type="molecule type" value="Genomic_DNA"/>
</dbReference>
<dbReference type="InterPro" id="IPR001296">
    <property type="entry name" value="Glyco_trans_1"/>
</dbReference>
<dbReference type="GO" id="GO:0016757">
    <property type="term" value="F:glycosyltransferase activity"/>
    <property type="evidence" value="ECO:0007669"/>
    <property type="project" value="InterPro"/>
</dbReference>
<proteinExistence type="predicted"/>
<dbReference type="CDD" id="cd03801">
    <property type="entry name" value="GT4_PimA-like"/>
    <property type="match status" value="1"/>
</dbReference>
<sequence length="1469" mass="164362">MKVLTLFIRYGDKDYRGAFKRLCEMYKRIDGLDYDAFLIDTALPLDCEVALGSRGMLIGGDNTRREFSGWNSALAKVGDALDTYDLVHVVTSAYENEYNGFYPYINRTMFDYAAHNPQVVLAHVDAYPEPARMLGRTFQTWGCSKFLLAHPQRIRALGSFTGDLDFDDVFTADVAAPFRDDAPLSANYRQYLVDWLTGEGLPHGQWHSVFEMGHANLSRFHSKAMSILDEHSLSMRLRESGSRIVDYTWLHSRGVRHDARAIPDELTQVLERNVFLFNNPIVKPGVDLRDHRSPGSFEAMFASEGDKPFARTPIIDGLWLGNRVLQSYLDPARPLHCAAIYLNQGIAIDAAQTAWLAQTDDELPQDAILPVSRGLHATWLARDDLRESFDMQTTEGRRDALRWWLQAGSLDARYAGFVSLDACREVDPALPHDTPLPITRGMSALADARPDLRASIDLTTPAGRRALLAWWMLDGMLDPKLSCFLSAQCYVHTSNQLEQDAALPITCGLLALHEARSDLAAIDLTTRSGRQKLIAWWMDSGRLDPAVSDFMPESSYGAPDPGVIQDVPLPITRGLHALQTARPDFAPLDPATRAGRLQLLQWWLTIGRHDPSFVSLMPQDLYAEVDPDVTQDVGVPVTRGLHALQAARSDLAVLDLATHEGRQHLIRWWMTVGRHDPSFAAFMAHDVYAEVDPDVTQDVGVPVTRGLHALQAARSDLAVLDLSTREGRQHLILWWMMEGRHDPSFALFMPHDVYAEVDPDVTQDVGVPVTRSLHALSMRDDLAQFDLDTVEGRRGLVTWWMTEGSEAPTMADFMSPDAYMRVDHNVVQDAKLPITIGMRALHQSRDDLREAMDLGKHEGRRAFVRWWMQVALSDSHLVRLSNQEALVELAPGVVQDGLLPITRGLVALHDSREDLRDSLDLNSSIGRSQFIQWWFRFGIDEPFVACLLPAEAYRAVDPSVPQDVGITLTKAMCGLYRARIDDEAAEAFDPQNADHRRSVAQWWCREFVTGCLHPAFASTPETLGLDRHCDDGTLHPLAQALWEIRGDLHDAFDIETADGRSELNRWLHECGYKEIGLPSDLSGEHTPPVHVPETWHGTWRIGGANIVGFSRGELGIGEDVRMASLALQQADYDFCLPHIPLGIGARQDDLSFHLYEAQSPVYRTNLLFLPHYETIRLLAASRNALLGGRYNIGCWQWELPKYPKGMEFACELVDEVWSSTSYTADAMRGATEKPVFVMPMTVDLPTLSRSYARAEFGLPDDAFVFLNILDGNSSVARKNPLAVVRAFQKAFPQPSSGVHLLVKTMNMTGHSAEWDEVVRLAASDPRISILSGALQREQVIALQLLADCFVSLHRAEGFGRNIAEAMWLGKPVVVSAFSGNTDFTSDSTAWMVGGTTIPVRPGEYSFAEGQHWWDADVDEAAQRMRQVFEAPAQREARARAGQAFVRERYAPANVGRRYVERLRALDQSL</sequence>
<evidence type="ECO:0000313" key="3">
    <source>
        <dbReference type="Proteomes" id="UP000494119"/>
    </source>
</evidence>
<dbReference type="Pfam" id="PF00534">
    <property type="entry name" value="Glycos_transf_1"/>
    <property type="match status" value="1"/>
</dbReference>
<dbReference type="PANTHER" id="PTHR46656">
    <property type="entry name" value="PUTATIVE-RELATED"/>
    <property type="match status" value="1"/>
</dbReference>
<dbReference type="Proteomes" id="UP000494119">
    <property type="component" value="Unassembled WGS sequence"/>
</dbReference>
<accession>A0A6J5FBM0</accession>
<evidence type="ECO:0000313" key="2">
    <source>
        <dbReference type="EMBL" id="CAB3776378.1"/>
    </source>
</evidence>
<dbReference type="RefSeq" id="WP_175194098.1">
    <property type="nucleotide sequence ID" value="NZ_CADIKL010000001.1"/>
</dbReference>
<organism evidence="2 3">
    <name type="scientific">Paraburkholderia caffeinitolerans</name>
    <dbReference type="NCBI Taxonomy" id="1723730"/>
    <lineage>
        <taxon>Bacteria</taxon>
        <taxon>Pseudomonadati</taxon>
        <taxon>Pseudomonadota</taxon>
        <taxon>Betaproteobacteria</taxon>
        <taxon>Burkholderiales</taxon>
        <taxon>Burkholderiaceae</taxon>
        <taxon>Paraburkholderia</taxon>
    </lineage>
</organism>
<name>A0A6J5FBM0_9BURK</name>
<protein>
    <recommendedName>
        <fullName evidence="1">Glycosyl transferase family 1 domain-containing protein</fullName>
    </recommendedName>
</protein>